<feature type="compositionally biased region" description="Basic and acidic residues" evidence="1">
    <location>
        <begin position="1"/>
        <end position="11"/>
    </location>
</feature>
<keyword evidence="3" id="KW-1185">Reference proteome</keyword>
<feature type="region of interest" description="Disordered" evidence="1">
    <location>
        <begin position="1"/>
        <end position="22"/>
    </location>
</feature>
<reference evidence="2 3" key="1">
    <citation type="journal article" date="2020" name="Mol. Biol. Evol.">
        <title>Distinct Expression and Methylation Patterns for Genes with Different Fates following a Single Whole-Genome Duplication in Flowering Plants.</title>
        <authorList>
            <person name="Shi T."/>
            <person name="Rahmani R.S."/>
            <person name="Gugger P.F."/>
            <person name="Wang M."/>
            <person name="Li H."/>
            <person name="Zhang Y."/>
            <person name="Li Z."/>
            <person name="Wang Q."/>
            <person name="Van de Peer Y."/>
            <person name="Marchal K."/>
            <person name="Chen J."/>
        </authorList>
    </citation>
    <scope>NUCLEOTIDE SEQUENCE [LARGE SCALE GENOMIC DNA]</scope>
    <source>
        <tissue evidence="2">Leaf</tissue>
    </source>
</reference>
<dbReference type="EMBL" id="DUZY01000008">
    <property type="protein sequence ID" value="DAD47425.1"/>
    <property type="molecule type" value="Genomic_DNA"/>
</dbReference>
<gene>
    <name evidence="2" type="ORF">HUJ06_017362</name>
</gene>
<dbReference type="AlphaFoldDB" id="A0A822ZVR6"/>
<feature type="compositionally biased region" description="Polar residues" evidence="1">
    <location>
        <begin position="49"/>
        <end position="67"/>
    </location>
</feature>
<evidence type="ECO:0000313" key="2">
    <source>
        <dbReference type="EMBL" id="DAD47425.1"/>
    </source>
</evidence>
<dbReference type="Proteomes" id="UP000607653">
    <property type="component" value="Unassembled WGS sequence"/>
</dbReference>
<feature type="region of interest" description="Disordered" evidence="1">
    <location>
        <begin position="42"/>
        <end position="84"/>
    </location>
</feature>
<organism evidence="2 3">
    <name type="scientific">Nelumbo nucifera</name>
    <name type="common">Sacred lotus</name>
    <dbReference type="NCBI Taxonomy" id="4432"/>
    <lineage>
        <taxon>Eukaryota</taxon>
        <taxon>Viridiplantae</taxon>
        <taxon>Streptophyta</taxon>
        <taxon>Embryophyta</taxon>
        <taxon>Tracheophyta</taxon>
        <taxon>Spermatophyta</taxon>
        <taxon>Magnoliopsida</taxon>
        <taxon>Proteales</taxon>
        <taxon>Nelumbonaceae</taxon>
        <taxon>Nelumbo</taxon>
    </lineage>
</organism>
<evidence type="ECO:0000313" key="3">
    <source>
        <dbReference type="Proteomes" id="UP000607653"/>
    </source>
</evidence>
<name>A0A822ZVR6_NELNU</name>
<protein>
    <submittedName>
        <fullName evidence="2">Uncharacterized protein</fullName>
    </submittedName>
</protein>
<comment type="caution">
    <text evidence="2">The sequence shown here is derived from an EMBL/GenBank/DDBJ whole genome shotgun (WGS) entry which is preliminary data.</text>
</comment>
<accession>A0A822ZVR6</accession>
<sequence>MVPDDRNEEQTRITQEGQKAAEERANKLIKENRELRAQLNEMEARLANRQGSQGESSQFPNHSSPHAFQSPFYHQFSANHNNDL</sequence>
<evidence type="ECO:0000256" key="1">
    <source>
        <dbReference type="SAM" id="MobiDB-lite"/>
    </source>
</evidence>
<proteinExistence type="predicted"/>